<comment type="caution">
    <text evidence="3">The sequence shown here is derived from an EMBL/GenBank/DDBJ whole genome shotgun (WGS) entry which is preliminary data.</text>
</comment>
<evidence type="ECO:0000313" key="4">
    <source>
        <dbReference type="Proteomes" id="UP000756921"/>
    </source>
</evidence>
<evidence type="ECO:0000313" key="3">
    <source>
        <dbReference type="EMBL" id="KAF9739957.1"/>
    </source>
</evidence>
<dbReference type="OrthoDB" id="10251809at2759"/>
<feature type="region of interest" description="Disordered" evidence="1">
    <location>
        <begin position="177"/>
        <end position="248"/>
    </location>
</feature>
<dbReference type="EMBL" id="WJXW01000002">
    <property type="protein sequence ID" value="KAF9739957.1"/>
    <property type="molecule type" value="Genomic_DNA"/>
</dbReference>
<dbReference type="Proteomes" id="UP000756921">
    <property type="component" value="Unassembled WGS sequence"/>
</dbReference>
<feature type="compositionally biased region" description="Pro residues" evidence="1">
    <location>
        <begin position="214"/>
        <end position="224"/>
    </location>
</feature>
<feature type="compositionally biased region" description="Low complexity" evidence="1">
    <location>
        <begin position="235"/>
        <end position="247"/>
    </location>
</feature>
<protein>
    <submittedName>
        <fullName evidence="3">Cell wall anchored protein</fullName>
    </submittedName>
</protein>
<keyword evidence="2" id="KW-1133">Transmembrane helix</keyword>
<keyword evidence="4" id="KW-1185">Reference proteome</keyword>
<sequence length="287" mass="30477">MVVGGWWFPIPDKTYNANGKAWASWNVFQSSQMIVMGGEKLNPDNVQNCDSRNTGEQHGLLPGQEGTELNIQWHGLMLNVSSYRVPSNITEIIGGGTDGKATVTKPLTRATSDLSIYFKNKLSRTGAFPHKSDTYLSDPSPSAHSNTGAITGAAVGGAVVVISTITIALCFCRRRRNQTSTSTSTPNQNDQTEYNPKSKDPNKFPVSPPTASYPSPPRPKPAPPQSTCHQPASYPAHHAAPTAMASAELSRDVLPEHATVGTRQFMVGLAAGTAGVLYGAAAAVSKT</sequence>
<evidence type="ECO:0000256" key="1">
    <source>
        <dbReference type="SAM" id="MobiDB-lite"/>
    </source>
</evidence>
<proteinExistence type="predicted"/>
<evidence type="ECO:0000256" key="2">
    <source>
        <dbReference type="SAM" id="Phobius"/>
    </source>
</evidence>
<feature type="compositionally biased region" description="Low complexity" evidence="1">
    <location>
        <begin position="178"/>
        <end position="192"/>
    </location>
</feature>
<keyword evidence="2" id="KW-0472">Membrane</keyword>
<accession>A0A9P6KV21</accession>
<gene>
    <name evidence="3" type="ORF">PMIN01_02592</name>
</gene>
<name>A0A9P6KV21_9PLEO</name>
<feature type="transmembrane region" description="Helical" evidence="2">
    <location>
        <begin position="149"/>
        <end position="172"/>
    </location>
</feature>
<keyword evidence="2" id="KW-0812">Transmembrane</keyword>
<reference evidence="3" key="1">
    <citation type="journal article" date="2020" name="Mol. Plant Microbe Interact.">
        <title>Genome Sequence of the Biocontrol Agent Coniothyrium minitans strain Conio (IMI 134523).</title>
        <authorList>
            <person name="Patel D."/>
            <person name="Shittu T.A."/>
            <person name="Baroncelli R."/>
            <person name="Muthumeenakshi S."/>
            <person name="Osborne T.H."/>
            <person name="Janganan T.K."/>
            <person name="Sreenivasaprasad S."/>
        </authorList>
    </citation>
    <scope>NUCLEOTIDE SEQUENCE</scope>
    <source>
        <strain evidence="3">Conio</strain>
    </source>
</reference>
<organism evidence="3 4">
    <name type="scientific">Paraphaeosphaeria minitans</name>
    <dbReference type="NCBI Taxonomy" id="565426"/>
    <lineage>
        <taxon>Eukaryota</taxon>
        <taxon>Fungi</taxon>
        <taxon>Dikarya</taxon>
        <taxon>Ascomycota</taxon>
        <taxon>Pezizomycotina</taxon>
        <taxon>Dothideomycetes</taxon>
        <taxon>Pleosporomycetidae</taxon>
        <taxon>Pleosporales</taxon>
        <taxon>Massarineae</taxon>
        <taxon>Didymosphaeriaceae</taxon>
        <taxon>Paraphaeosphaeria</taxon>
    </lineage>
</organism>
<dbReference type="AlphaFoldDB" id="A0A9P6KV21"/>